<accession>A0A419S265</accession>
<keyword evidence="3" id="KW-1185">Reference proteome</keyword>
<dbReference type="AlphaFoldDB" id="A0A419S265"/>
<proteinExistence type="predicted"/>
<comment type="caution">
    <text evidence="2">The sequence shown here is derived from an EMBL/GenBank/DDBJ whole genome shotgun (WGS) entry which is preliminary data.</text>
</comment>
<protein>
    <recommendedName>
        <fullName evidence="1">FAS1 domain-containing protein</fullName>
    </recommendedName>
</protein>
<dbReference type="PANTHER" id="PTHR10900">
    <property type="entry name" value="PERIOSTIN-RELATED"/>
    <property type="match status" value="1"/>
</dbReference>
<dbReference type="InterPro" id="IPR000782">
    <property type="entry name" value="FAS1_domain"/>
</dbReference>
<name>A0A419S265_9SPHI</name>
<evidence type="ECO:0000259" key="1">
    <source>
        <dbReference type="PROSITE" id="PS50213"/>
    </source>
</evidence>
<organism evidence="2 3">
    <name type="scientific">Pelobium manganitolerans</name>
    <dbReference type="NCBI Taxonomy" id="1842495"/>
    <lineage>
        <taxon>Bacteria</taxon>
        <taxon>Pseudomonadati</taxon>
        <taxon>Bacteroidota</taxon>
        <taxon>Sphingobacteriia</taxon>
        <taxon>Sphingobacteriales</taxon>
        <taxon>Sphingobacteriaceae</taxon>
        <taxon>Pelobium</taxon>
    </lineage>
</organism>
<dbReference type="PROSITE" id="PS50213">
    <property type="entry name" value="FAS1"/>
    <property type="match status" value="1"/>
</dbReference>
<dbReference type="EMBL" id="MBTA01000029">
    <property type="protein sequence ID" value="RKD12831.1"/>
    <property type="molecule type" value="Genomic_DNA"/>
</dbReference>
<dbReference type="SMART" id="SM00554">
    <property type="entry name" value="FAS1"/>
    <property type="match status" value="1"/>
</dbReference>
<dbReference type="SUPFAM" id="SSF82153">
    <property type="entry name" value="FAS1 domain"/>
    <property type="match status" value="1"/>
</dbReference>
<gene>
    <name evidence="2" type="ORF">BCY91_11335</name>
</gene>
<dbReference type="PANTHER" id="PTHR10900:SF77">
    <property type="entry name" value="FI19380P1"/>
    <property type="match status" value="1"/>
</dbReference>
<sequence>MFSSCKDAWQDHNELKLQTLDKTIATQISEDADLSVFNSYLVKTGYDKILAGSKTYTVWAPTNTALANLDASVVNDEEKLKAFVSNHIANQAYFTQQANKPLTLRALSGKNVIFTATSFEDANLVKTELSLKNGALHIVDGTALPKPNAWEFLQANSNTQKQASYIASLDFTEIDTTQGVPLFKDPITGQTVFQEGTTFPVTRNRYFRQVADLSSEDSTVTVIILNDNAFDTEVNKLKPYYQGLSADSTEADAKFSAVKDLVIRGRFDLANLPDSLRAVTGVQVHLDKSAVVETKQLSNGVAYVVNAIGYKVLENKIPTVIIQGELTDSIRSQSAVVYKKQKSPDGFLFDEIQSTSITSSPSPLYHYRYKTKVNSVKYAVYWRSINDILTTPFSMAVKFSVGKKLNDTLLGTDYKEVLPFDPSIPETYRETYLGEYTAERYGTLYSFLIQSTGATSTAPTALSLDYIKLVPIN</sequence>
<dbReference type="InterPro" id="IPR050904">
    <property type="entry name" value="Adhesion/Biosynth-related"/>
</dbReference>
<evidence type="ECO:0000313" key="3">
    <source>
        <dbReference type="Proteomes" id="UP000283433"/>
    </source>
</evidence>
<dbReference type="Proteomes" id="UP000283433">
    <property type="component" value="Unassembled WGS sequence"/>
</dbReference>
<dbReference type="Gene3D" id="2.30.180.10">
    <property type="entry name" value="FAS1 domain"/>
    <property type="match status" value="1"/>
</dbReference>
<feature type="domain" description="FAS1" evidence="1">
    <location>
        <begin position="21"/>
        <end position="143"/>
    </location>
</feature>
<dbReference type="InterPro" id="IPR036378">
    <property type="entry name" value="FAS1_dom_sf"/>
</dbReference>
<evidence type="ECO:0000313" key="2">
    <source>
        <dbReference type="EMBL" id="RKD12831.1"/>
    </source>
</evidence>
<reference evidence="2 3" key="1">
    <citation type="submission" date="2016-07" db="EMBL/GenBank/DDBJ databases">
        <title>Genome of Pelobium manganitolerans.</title>
        <authorList>
            <person name="Wu S."/>
            <person name="Wang G."/>
        </authorList>
    </citation>
    <scope>NUCLEOTIDE SEQUENCE [LARGE SCALE GENOMIC DNA]</scope>
    <source>
        <strain evidence="2 3">YS-25</strain>
    </source>
</reference>
<dbReference type="Pfam" id="PF02469">
    <property type="entry name" value="Fasciclin"/>
    <property type="match status" value="1"/>
</dbReference>